<evidence type="ECO:0000256" key="1">
    <source>
        <dbReference type="ARBA" id="ARBA00022729"/>
    </source>
</evidence>
<dbReference type="RefSeq" id="WP_209906172.1">
    <property type="nucleotide sequence ID" value="NZ_BAAAMI010000019.1"/>
</dbReference>
<comment type="caution">
    <text evidence="4">The sequence shown here is derived from an EMBL/GenBank/DDBJ whole genome shotgun (WGS) entry which is preliminary data.</text>
</comment>
<keyword evidence="5" id="KW-1185">Reference proteome</keyword>
<name>A0ABS4W9P8_9MICC</name>
<feature type="domain" description="Solute-binding protein family 3/N-terminal" evidence="3">
    <location>
        <begin position="69"/>
        <end position="294"/>
    </location>
</feature>
<feature type="signal peptide" evidence="2">
    <location>
        <begin position="1"/>
        <end position="35"/>
    </location>
</feature>
<feature type="chain" id="PRO_5045245792" evidence="2">
    <location>
        <begin position="36"/>
        <end position="310"/>
    </location>
</feature>
<dbReference type="Pfam" id="PF00497">
    <property type="entry name" value="SBP_bac_3"/>
    <property type="match status" value="1"/>
</dbReference>
<dbReference type="Gene3D" id="3.40.190.10">
    <property type="entry name" value="Periplasmic binding protein-like II"/>
    <property type="match status" value="2"/>
</dbReference>
<evidence type="ECO:0000313" key="4">
    <source>
        <dbReference type="EMBL" id="MBP2372920.1"/>
    </source>
</evidence>
<dbReference type="InterPro" id="IPR001638">
    <property type="entry name" value="Solute-binding_3/MltF_N"/>
</dbReference>
<accession>A0ABS4W9P8</accession>
<dbReference type="PROSITE" id="PS51318">
    <property type="entry name" value="TAT"/>
    <property type="match status" value="1"/>
</dbReference>
<dbReference type="CDD" id="cd01004">
    <property type="entry name" value="PBP2_MidA_like"/>
    <property type="match status" value="1"/>
</dbReference>
<protein>
    <submittedName>
        <fullName evidence="4">Polar amino acid transport system substrate-binding protein</fullName>
    </submittedName>
</protein>
<evidence type="ECO:0000259" key="3">
    <source>
        <dbReference type="SMART" id="SM00062"/>
    </source>
</evidence>
<keyword evidence="1 2" id="KW-0732">Signal</keyword>
<evidence type="ECO:0000256" key="2">
    <source>
        <dbReference type="SAM" id="SignalP"/>
    </source>
</evidence>
<dbReference type="PANTHER" id="PTHR35936:SF17">
    <property type="entry name" value="ARGININE-BINDING EXTRACELLULAR PROTEIN ARTP"/>
    <property type="match status" value="1"/>
</dbReference>
<dbReference type="SUPFAM" id="SSF53850">
    <property type="entry name" value="Periplasmic binding protein-like II"/>
    <property type="match status" value="1"/>
</dbReference>
<dbReference type="PANTHER" id="PTHR35936">
    <property type="entry name" value="MEMBRANE-BOUND LYTIC MUREIN TRANSGLYCOSYLASE F"/>
    <property type="match status" value="1"/>
</dbReference>
<organism evidence="4 5">
    <name type="scientific">Paeniglutamicibacter psychrophenolicus</name>
    <dbReference type="NCBI Taxonomy" id="257454"/>
    <lineage>
        <taxon>Bacteria</taxon>
        <taxon>Bacillati</taxon>
        <taxon>Actinomycetota</taxon>
        <taxon>Actinomycetes</taxon>
        <taxon>Micrococcales</taxon>
        <taxon>Micrococcaceae</taxon>
        <taxon>Paeniglutamicibacter</taxon>
    </lineage>
</organism>
<evidence type="ECO:0000313" key="5">
    <source>
        <dbReference type="Proteomes" id="UP000766570"/>
    </source>
</evidence>
<dbReference type="PROSITE" id="PS51257">
    <property type="entry name" value="PROKAR_LIPOPROTEIN"/>
    <property type="match status" value="1"/>
</dbReference>
<sequence length="310" mass="32056">MSIFTKQSPRRTALAVSAAVAALALTLSGCSTTEAASTTPSAAVADGPTMAAIPAAAALVPESIRSSGVLRIAIPTNEPPTQYYKEGTEIMTGINPDLSRLLAGALDLKPEIMVSSFDSIIPGLSADRFDMTMSSMAVNEQRLAVLDFVDYVKMGTGLAVPSGNPGKVSLDDLCGKKVAALSGSYQVTAYVPEFDAACAKAGRPALVVKQFQDTRQAISSITSGRDDAVFADLPILAHATKQTSGIEIAGTKNVLPVGIGMPKGGPLTPAVAAAMKEIVKSPEYKAVLENYGIEKSAVEEARVNIPRSAG</sequence>
<reference evidence="4 5" key="1">
    <citation type="submission" date="2021-03" db="EMBL/GenBank/DDBJ databases">
        <title>Sequencing the genomes of 1000 actinobacteria strains.</title>
        <authorList>
            <person name="Klenk H.-P."/>
        </authorList>
    </citation>
    <scope>NUCLEOTIDE SEQUENCE [LARGE SCALE GENOMIC DNA]</scope>
    <source>
        <strain evidence="4 5">DSM 15454</strain>
    </source>
</reference>
<dbReference type="SMART" id="SM00062">
    <property type="entry name" value="PBPb"/>
    <property type="match status" value="1"/>
</dbReference>
<dbReference type="EMBL" id="JAGIOE010000001">
    <property type="protein sequence ID" value="MBP2372920.1"/>
    <property type="molecule type" value="Genomic_DNA"/>
</dbReference>
<dbReference type="InterPro" id="IPR006311">
    <property type="entry name" value="TAT_signal"/>
</dbReference>
<gene>
    <name evidence="4" type="ORF">JOF46_000832</name>
</gene>
<dbReference type="Proteomes" id="UP000766570">
    <property type="component" value="Unassembled WGS sequence"/>
</dbReference>
<proteinExistence type="predicted"/>